<evidence type="ECO:0000313" key="3">
    <source>
        <dbReference type="Proteomes" id="UP000176527"/>
    </source>
</evidence>
<feature type="domain" description="DUF5667" evidence="1">
    <location>
        <begin position="52"/>
        <end position="135"/>
    </location>
</feature>
<organism evidence="2 3">
    <name type="scientific">Candidatus Daviesbacteria bacterium RIFCSPHIGHO2_12_FULL_37_11</name>
    <dbReference type="NCBI Taxonomy" id="1797777"/>
    <lineage>
        <taxon>Bacteria</taxon>
        <taxon>Candidatus Daviesiibacteriota</taxon>
    </lineage>
</organism>
<protein>
    <recommendedName>
        <fullName evidence="1">DUF5667 domain-containing protein</fullName>
    </recommendedName>
</protein>
<evidence type="ECO:0000313" key="2">
    <source>
        <dbReference type="EMBL" id="OGE37228.1"/>
    </source>
</evidence>
<sequence>MFKIYYLTLILLVTSLFTLFSSNVVFGQQEATSSQKTTFEAFWPLTAGRTMGDPLYSLKIFKENLRGFLVFGSPQKADYAVFIGTKRVLEADKLISDGNKDLADKTLEKAAEQFDIAARNINDAKSNKRSLGNVEYTIKPRLENLIILMSNIQTNKAGTVLQKIKDLKGSI</sequence>
<dbReference type="EMBL" id="MFDE01000048">
    <property type="protein sequence ID" value="OGE37228.1"/>
    <property type="molecule type" value="Genomic_DNA"/>
</dbReference>
<evidence type="ECO:0000259" key="1">
    <source>
        <dbReference type="Pfam" id="PF18915"/>
    </source>
</evidence>
<proteinExistence type="predicted"/>
<accession>A0A1F5K8U0</accession>
<dbReference type="AlphaFoldDB" id="A0A1F5K8U0"/>
<dbReference type="InterPro" id="IPR043725">
    <property type="entry name" value="DUF5667"/>
</dbReference>
<gene>
    <name evidence="2" type="ORF">A3F00_02375</name>
</gene>
<reference evidence="2 3" key="1">
    <citation type="journal article" date="2016" name="Nat. Commun.">
        <title>Thousands of microbial genomes shed light on interconnected biogeochemical processes in an aquifer system.</title>
        <authorList>
            <person name="Anantharaman K."/>
            <person name="Brown C.T."/>
            <person name="Hug L.A."/>
            <person name="Sharon I."/>
            <person name="Castelle C.J."/>
            <person name="Probst A.J."/>
            <person name="Thomas B.C."/>
            <person name="Singh A."/>
            <person name="Wilkins M.J."/>
            <person name="Karaoz U."/>
            <person name="Brodie E.L."/>
            <person name="Williams K.H."/>
            <person name="Hubbard S.S."/>
            <person name="Banfield J.F."/>
        </authorList>
    </citation>
    <scope>NUCLEOTIDE SEQUENCE [LARGE SCALE GENOMIC DNA]</scope>
</reference>
<comment type="caution">
    <text evidence="2">The sequence shown here is derived from an EMBL/GenBank/DDBJ whole genome shotgun (WGS) entry which is preliminary data.</text>
</comment>
<dbReference type="Pfam" id="PF18915">
    <property type="entry name" value="DUF5667"/>
    <property type="match status" value="1"/>
</dbReference>
<dbReference type="Proteomes" id="UP000176527">
    <property type="component" value="Unassembled WGS sequence"/>
</dbReference>
<name>A0A1F5K8U0_9BACT</name>